<dbReference type="CDD" id="cd00085">
    <property type="entry name" value="HNHc"/>
    <property type="match status" value="1"/>
</dbReference>
<accession>A0ABN1TV54</accession>
<feature type="domain" description="HNH nuclease" evidence="1">
    <location>
        <begin position="47"/>
        <end position="101"/>
    </location>
</feature>
<evidence type="ECO:0000313" key="3">
    <source>
        <dbReference type="Proteomes" id="UP001499987"/>
    </source>
</evidence>
<gene>
    <name evidence="2" type="ORF">GCM10009663_49020</name>
</gene>
<dbReference type="SMART" id="SM00507">
    <property type="entry name" value="HNHc"/>
    <property type="match status" value="1"/>
</dbReference>
<dbReference type="RefSeq" id="WP_344625820.1">
    <property type="nucleotide sequence ID" value="NZ_BAAALD010000052.1"/>
</dbReference>
<comment type="caution">
    <text evidence="2">The sequence shown here is derived from an EMBL/GenBank/DDBJ whole genome shotgun (WGS) entry which is preliminary data.</text>
</comment>
<protein>
    <recommendedName>
        <fullName evidence="1">HNH nuclease domain-containing protein</fullName>
    </recommendedName>
</protein>
<reference evidence="2 3" key="1">
    <citation type="journal article" date="2019" name="Int. J. Syst. Evol. Microbiol.">
        <title>The Global Catalogue of Microorganisms (GCM) 10K type strain sequencing project: providing services to taxonomists for standard genome sequencing and annotation.</title>
        <authorList>
            <consortium name="The Broad Institute Genomics Platform"/>
            <consortium name="The Broad Institute Genome Sequencing Center for Infectious Disease"/>
            <person name="Wu L."/>
            <person name="Ma J."/>
        </authorList>
    </citation>
    <scope>NUCLEOTIDE SEQUENCE [LARGE SCALE GENOMIC DNA]</scope>
    <source>
        <strain evidence="2 3">JCM 13002</strain>
    </source>
</reference>
<proteinExistence type="predicted"/>
<dbReference type="InterPro" id="IPR003615">
    <property type="entry name" value="HNH_nuc"/>
</dbReference>
<evidence type="ECO:0000313" key="2">
    <source>
        <dbReference type="EMBL" id="GAA1100545.1"/>
    </source>
</evidence>
<organism evidence="2 3">
    <name type="scientific">Kitasatospora arboriphila</name>
    <dbReference type="NCBI Taxonomy" id="258052"/>
    <lineage>
        <taxon>Bacteria</taxon>
        <taxon>Bacillati</taxon>
        <taxon>Actinomycetota</taxon>
        <taxon>Actinomycetes</taxon>
        <taxon>Kitasatosporales</taxon>
        <taxon>Streptomycetaceae</taxon>
        <taxon>Kitasatospora</taxon>
    </lineage>
</organism>
<dbReference type="InterPro" id="IPR002711">
    <property type="entry name" value="HNH"/>
</dbReference>
<name>A0ABN1TV54_9ACTN</name>
<dbReference type="Gene3D" id="1.10.30.50">
    <property type="match status" value="1"/>
</dbReference>
<keyword evidence="3" id="KW-1185">Reference proteome</keyword>
<dbReference type="Pfam" id="PF01844">
    <property type="entry name" value="HNH"/>
    <property type="match status" value="1"/>
</dbReference>
<dbReference type="Proteomes" id="UP001499987">
    <property type="component" value="Unassembled WGS sequence"/>
</dbReference>
<evidence type="ECO:0000259" key="1">
    <source>
        <dbReference type="SMART" id="SM00507"/>
    </source>
</evidence>
<dbReference type="EMBL" id="BAAALD010000052">
    <property type="protein sequence ID" value="GAA1100545.1"/>
    <property type="molecule type" value="Genomic_DNA"/>
</dbReference>
<sequence>MIPLQRPPLAPALAAELARRTAAIRTAGPTTAAGRAAWRTARQPKAQLRLMLRRMAPGLERCMYCGDNLGTDIDHFEPIARDPLRTFDWQNHLLACAHCNSNQKRDRFPCDPVTGEHLLVDPAREDPAEHLVLYLESGAYDPLTAKGEATIDVFGLNARPELVRGRRMMFTVVKSLLTAWRTAGAAGRTAEQREYLDSLRLLHHADVLRTVLALRRTPPLADAVLGPDLAATLGELVRTHPEFERP</sequence>